<dbReference type="Gramene" id="QL09p030041:mrna">
    <property type="protein sequence ID" value="QL09p030041:mrna:CDS:1"/>
    <property type="gene ID" value="QL09p030041"/>
</dbReference>
<proteinExistence type="predicted"/>
<dbReference type="PANTHER" id="PTHR27005">
    <property type="entry name" value="WALL-ASSOCIATED RECEPTOR KINASE-LIKE 21"/>
    <property type="match status" value="1"/>
</dbReference>
<dbReference type="InterPro" id="IPR045274">
    <property type="entry name" value="WAK-like"/>
</dbReference>
<keyword evidence="2" id="KW-0067">ATP-binding</keyword>
<sequence>MAELLTGKKAISFDRPKSERNLAMHFVSAVKENRLLPILEDHIVKEGSIQHLKEVANLAIRCLSVGGEDRPSMKEVEMELEGLRITKKHPWRNVDAYIE</sequence>
<dbReference type="GO" id="GO:0007166">
    <property type="term" value="P:cell surface receptor signaling pathway"/>
    <property type="evidence" value="ECO:0007669"/>
    <property type="project" value="InterPro"/>
</dbReference>
<evidence type="ECO:0000313" key="3">
    <source>
        <dbReference type="EnsemblPlants" id="QL09p030041:mrna:CDS:1"/>
    </source>
</evidence>
<dbReference type="InterPro" id="IPR011009">
    <property type="entry name" value="Kinase-like_dom_sf"/>
</dbReference>
<dbReference type="GO" id="GO:0004674">
    <property type="term" value="F:protein serine/threonine kinase activity"/>
    <property type="evidence" value="ECO:0007669"/>
    <property type="project" value="TreeGrafter"/>
</dbReference>
<evidence type="ECO:0000313" key="4">
    <source>
        <dbReference type="Proteomes" id="UP000594261"/>
    </source>
</evidence>
<name>A0A7N2MI51_QUELO</name>
<dbReference type="Proteomes" id="UP000594261">
    <property type="component" value="Chromosome 9"/>
</dbReference>
<dbReference type="EMBL" id="LRBV02000009">
    <property type="status" value="NOT_ANNOTATED_CDS"/>
    <property type="molecule type" value="Genomic_DNA"/>
</dbReference>
<dbReference type="GO" id="GO:0005524">
    <property type="term" value="F:ATP binding"/>
    <property type="evidence" value="ECO:0007669"/>
    <property type="project" value="UniProtKB-KW"/>
</dbReference>
<evidence type="ECO:0000256" key="2">
    <source>
        <dbReference type="ARBA" id="ARBA00022840"/>
    </source>
</evidence>
<dbReference type="InParanoid" id="A0A7N2MI51"/>
<organism evidence="3 4">
    <name type="scientific">Quercus lobata</name>
    <name type="common">Valley oak</name>
    <dbReference type="NCBI Taxonomy" id="97700"/>
    <lineage>
        <taxon>Eukaryota</taxon>
        <taxon>Viridiplantae</taxon>
        <taxon>Streptophyta</taxon>
        <taxon>Embryophyta</taxon>
        <taxon>Tracheophyta</taxon>
        <taxon>Spermatophyta</taxon>
        <taxon>Magnoliopsida</taxon>
        <taxon>eudicotyledons</taxon>
        <taxon>Gunneridae</taxon>
        <taxon>Pentapetalae</taxon>
        <taxon>rosids</taxon>
        <taxon>fabids</taxon>
        <taxon>Fagales</taxon>
        <taxon>Fagaceae</taxon>
        <taxon>Quercus</taxon>
    </lineage>
</organism>
<dbReference type="SUPFAM" id="SSF56112">
    <property type="entry name" value="Protein kinase-like (PK-like)"/>
    <property type="match status" value="1"/>
</dbReference>
<keyword evidence="4" id="KW-1185">Reference proteome</keyword>
<dbReference type="GO" id="GO:0005886">
    <property type="term" value="C:plasma membrane"/>
    <property type="evidence" value="ECO:0007669"/>
    <property type="project" value="TreeGrafter"/>
</dbReference>
<dbReference type="EnsemblPlants" id="QL09p030041:mrna">
    <property type="protein sequence ID" value="QL09p030041:mrna:CDS:1"/>
    <property type="gene ID" value="QL09p030041"/>
</dbReference>
<keyword evidence="1" id="KW-0547">Nucleotide-binding</keyword>
<reference evidence="3" key="2">
    <citation type="submission" date="2021-01" db="UniProtKB">
        <authorList>
            <consortium name="EnsemblPlants"/>
        </authorList>
    </citation>
    <scope>IDENTIFICATION</scope>
</reference>
<reference evidence="3 4" key="1">
    <citation type="journal article" date="2016" name="G3 (Bethesda)">
        <title>First Draft Assembly and Annotation of the Genome of a California Endemic Oak Quercus lobata Nee (Fagaceae).</title>
        <authorList>
            <person name="Sork V.L."/>
            <person name="Fitz-Gibbon S.T."/>
            <person name="Puiu D."/>
            <person name="Crepeau M."/>
            <person name="Gugger P.F."/>
            <person name="Sherman R."/>
            <person name="Stevens K."/>
            <person name="Langley C.H."/>
            <person name="Pellegrini M."/>
            <person name="Salzberg S.L."/>
        </authorList>
    </citation>
    <scope>NUCLEOTIDE SEQUENCE [LARGE SCALE GENOMIC DNA]</scope>
    <source>
        <strain evidence="3 4">cv. SW786</strain>
    </source>
</reference>
<dbReference type="PANTHER" id="PTHR27005:SF283">
    <property type="entry name" value="OS02G0633066 PROTEIN"/>
    <property type="match status" value="1"/>
</dbReference>
<dbReference type="Gene3D" id="1.10.510.10">
    <property type="entry name" value="Transferase(Phosphotransferase) domain 1"/>
    <property type="match status" value="1"/>
</dbReference>
<protein>
    <submittedName>
        <fullName evidence="3">Uncharacterized protein</fullName>
    </submittedName>
</protein>
<accession>A0A7N2MI51</accession>
<evidence type="ECO:0000256" key="1">
    <source>
        <dbReference type="ARBA" id="ARBA00022741"/>
    </source>
</evidence>
<dbReference type="OMA" id="CAMEEGR"/>
<dbReference type="AlphaFoldDB" id="A0A7N2MI51"/>